<dbReference type="RefSeq" id="WP_136928155.1">
    <property type="nucleotide sequence ID" value="NZ_SSMQ01000005.1"/>
</dbReference>
<accession>A0A4U1JJB5</accession>
<sequence>MFRSIFTTILFLLGAAAFGACASSGDPDANSTSSSSSTSSGTGGAGGTSGSGGTGGTGGAGGSGGAGALFKAPASYVVGADLSPPLWLAGGDLDGDGATDIVTANSQQDNTYTILRGKGDGTFGPPETFPVAMNMNTILLFSVAIGDLSGDGKADIALSHLGTVSVLVNQGDGTFPPQSMSASYEALGQGMHLVVRDVNADGLEDLIVPGQSGIGVHVLLGKPDGTLATAITSPAGTAPISIATADFDGNGSLDLAVAAYDDVRILLGQGDGMFAAAIGYPAGKLARAVATGDFNGDGHIDLVAANAESNDMSVLLGKGDGTFQAAVHHPSGGAPMAIGVADFDGDGHADVAVENFTTSDLSLFLGNGDGTFQPLQKLALGLSPNGLIIDDFDKNGRPDIAVANHQDRDVLVLLNAGP</sequence>
<feature type="signal peptide" evidence="5">
    <location>
        <begin position="1"/>
        <end position="22"/>
    </location>
</feature>
<keyword evidence="7" id="KW-1185">Reference proteome</keyword>
<feature type="region of interest" description="Disordered" evidence="4">
    <location>
        <begin position="26"/>
        <end position="58"/>
    </location>
</feature>
<feature type="chain" id="PRO_5020980113" evidence="5">
    <location>
        <begin position="23"/>
        <end position="418"/>
    </location>
</feature>
<dbReference type="PANTHER" id="PTHR46580:SF4">
    <property type="entry name" value="ATP_GTP-BINDING PROTEIN"/>
    <property type="match status" value="1"/>
</dbReference>
<evidence type="ECO:0000313" key="6">
    <source>
        <dbReference type="EMBL" id="TKD11881.1"/>
    </source>
</evidence>
<evidence type="ECO:0000256" key="1">
    <source>
        <dbReference type="ARBA" id="ARBA00022729"/>
    </source>
</evidence>
<evidence type="ECO:0000256" key="4">
    <source>
        <dbReference type="SAM" id="MobiDB-lite"/>
    </source>
</evidence>
<feature type="compositionally biased region" description="Low complexity" evidence="4">
    <location>
        <begin position="26"/>
        <end position="40"/>
    </location>
</feature>
<dbReference type="Pfam" id="PF13517">
    <property type="entry name" value="FG-GAP_3"/>
    <property type="match status" value="3"/>
</dbReference>
<keyword evidence="2" id="KW-0677">Repeat</keyword>
<keyword evidence="3" id="KW-0325">Glycoprotein</keyword>
<dbReference type="Proteomes" id="UP000309215">
    <property type="component" value="Unassembled WGS sequence"/>
</dbReference>
<dbReference type="OrthoDB" id="5487371at2"/>
<reference evidence="6 7" key="1">
    <citation type="submission" date="2019-04" db="EMBL/GenBank/DDBJ databases">
        <authorList>
            <person name="Li Y."/>
            <person name="Wang J."/>
        </authorList>
    </citation>
    <scope>NUCLEOTIDE SEQUENCE [LARGE SCALE GENOMIC DNA]</scope>
    <source>
        <strain evidence="6 7">DSM 14668</strain>
    </source>
</reference>
<evidence type="ECO:0000313" key="7">
    <source>
        <dbReference type="Proteomes" id="UP000309215"/>
    </source>
</evidence>
<dbReference type="Gene3D" id="2.130.10.130">
    <property type="entry name" value="Integrin alpha, N-terminal"/>
    <property type="match status" value="1"/>
</dbReference>
<dbReference type="PROSITE" id="PS51257">
    <property type="entry name" value="PROKAR_LIPOPROTEIN"/>
    <property type="match status" value="1"/>
</dbReference>
<dbReference type="InterPro" id="IPR013517">
    <property type="entry name" value="FG-GAP"/>
</dbReference>
<evidence type="ECO:0000256" key="5">
    <source>
        <dbReference type="SAM" id="SignalP"/>
    </source>
</evidence>
<dbReference type="EMBL" id="SSMQ01000005">
    <property type="protein sequence ID" value="TKD11881.1"/>
    <property type="molecule type" value="Genomic_DNA"/>
</dbReference>
<name>A0A4U1JJB5_9BACT</name>
<proteinExistence type="predicted"/>
<dbReference type="SUPFAM" id="SSF69318">
    <property type="entry name" value="Integrin alpha N-terminal domain"/>
    <property type="match status" value="2"/>
</dbReference>
<dbReference type="SMART" id="SM00191">
    <property type="entry name" value="Int_alpha"/>
    <property type="match status" value="3"/>
</dbReference>
<gene>
    <name evidence="6" type="ORF">E8A74_07050</name>
</gene>
<feature type="compositionally biased region" description="Gly residues" evidence="4">
    <location>
        <begin position="41"/>
        <end position="58"/>
    </location>
</feature>
<dbReference type="AlphaFoldDB" id="A0A4U1JJB5"/>
<organism evidence="6 7">
    <name type="scientific">Polyangium fumosum</name>
    <dbReference type="NCBI Taxonomy" id="889272"/>
    <lineage>
        <taxon>Bacteria</taxon>
        <taxon>Pseudomonadati</taxon>
        <taxon>Myxococcota</taxon>
        <taxon>Polyangia</taxon>
        <taxon>Polyangiales</taxon>
        <taxon>Polyangiaceae</taxon>
        <taxon>Polyangium</taxon>
    </lineage>
</organism>
<dbReference type="PANTHER" id="PTHR46580">
    <property type="entry name" value="SENSOR KINASE-RELATED"/>
    <property type="match status" value="1"/>
</dbReference>
<comment type="caution">
    <text evidence="6">The sequence shown here is derived from an EMBL/GenBank/DDBJ whole genome shotgun (WGS) entry which is preliminary data.</text>
</comment>
<evidence type="ECO:0000256" key="3">
    <source>
        <dbReference type="ARBA" id="ARBA00023180"/>
    </source>
</evidence>
<dbReference type="InterPro" id="IPR028994">
    <property type="entry name" value="Integrin_alpha_N"/>
</dbReference>
<protein>
    <submittedName>
        <fullName evidence="6">VCBS repeat-containing protein</fullName>
    </submittedName>
</protein>
<dbReference type="InterPro" id="IPR013519">
    <property type="entry name" value="Int_alpha_beta-p"/>
</dbReference>
<evidence type="ECO:0000256" key="2">
    <source>
        <dbReference type="ARBA" id="ARBA00022737"/>
    </source>
</evidence>
<keyword evidence="1 5" id="KW-0732">Signal</keyword>
<dbReference type="Gene3D" id="2.30.30.100">
    <property type="match status" value="2"/>
</dbReference>